<evidence type="ECO:0000256" key="3">
    <source>
        <dbReference type="ARBA" id="ARBA00004824"/>
    </source>
</evidence>
<comment type="catalytic activity">
    <reaction evidence="14">
        <text>L-isoleucine + 2-oxoglutarate = (S)-3-methyl-2-oxopentanoate + L-glutamate</text>
        <dbReference type="Rhea" id="RHEA:24801"/>
        <dbReference type="ChEBI" id="CHEBI:16810"/>
        <dbReference type="ChEBI" id="CHEBI:29985"/>
        <dbReference type="ChEBI" id="CHEBI:35146"/>
        <dbReference type="ChEBI" id="CHEBI:58045"/>
        <dbReference type="EC" id="2.6.1.42"/>
    </reaction>
</comment>
<proteinExistence type="inferred from homology"/>
<name>A0A3B0XXC8_9ZZZZ</name>
<dbReference type="GO" id="GO:0005829">
    <property type="term" value="C:cytosol"/>
    <property type="evidence" value="ECO:0007669"/>
    <property type="project" value="TreeGrafter"/>
</dbReference>
<dbReference type="GO" id="GO:0052655">
    <property type="term" value="F:L-valine-2-oxoglutarate transaminase activity"/>
    <property type="evidence" value="ECO:0007669"/>
    <property type="project" value="RHEA"/>
</dbReference>
<reference evidence="16" key="1">
    <citation type="submission" date="2018-06" db="EMBL/GenBank/DDBJ databases">
        <authorList>
            <person name="Zhirakovskaya E."/>
        </authorList>
    </citation>
    <scope>NUCLEOTIDE SEQUENCE</scope>
</reference>
<dbReference type="NCBIfam" id="TIGR01122">
    <property type="entry name" value="ilvE_I"/>
    <property type="match status" value="1"/>
</dbReference>
<accession>A0A3B0XXC8</accession>
<organism evidence="16">
    <name type="scientific">hydrothermal vent metagenome</name>
    <dbReference type="NCBI Taxonomy" id="652676"/>
    <lineage>
        <taxon>unclassified sequences</taxon>
        <taxon>metagenomes</taxon>
        <taxon>ecological metagenomes</taxon>
    </lineage>
</organism>
<dbReference type="GO" id="GO:0052656">
    <property type="term" value="F:L-isoleucine-2-oxoglutarate transaminase activity"/>
    <property type="evidence" value="ECO:0007669"/>
    <property type="project" value="RHEA"/>
</dbReference>
<keyword evidence="11" id="KW-0663">Pyridoxal phosphate</keyword>
<keyword evidence="9" id="KW-0028">Amino-acid biosynthesis</keyword>
<protein>
    <recommendedName>
        <fullName evidence="7">branched-chain-amino-acid transaminase</fullName>
        <ecNumber evidence="7">2.6.1.42</ecNumber>
    </recommendedName>
</protein>
<evidence type="ECO:0000256" key="8">
    <source>
        <dbReference type="ARBA" id="ARBA00022576"/>
    </source>
</evidence>
<dbReference type="EMBL" id="UOFJ01000418">
    <property type="protein sequence ID" value="VAW69370.1"/>
    <property type="molecule type" value="Genomic_DNA"/>
</dbReference>
<evidence type="ECO:0000256" key="13">
    <source>
        <dbReference type="ARBA" id="ARBA00048212"/>
    </source>
</evidence>
<gene>
    <name evidence="16" type="ORF">MNBD_GAMMA10-711</name>
</gene>
<dbReference type="PANTHER" id="PTHR42743:SF11">
    <property type="entry name" value="AMINODEOXYCHORISMATE LYASE"/>
    <property type="match status" value="1"/>
</dbReference>
<sequence>MSIEGICWINNRIVPLEQARISVMDHGLLYGDGVFEGIRFYSGKAFLLSAHLHRLFASAKAIALSMPCSTTELSQIIESLISRYKDQQGYLRLIVTRGTGSLGINPALCINPELIVIASPLQMSDEQAQSQGIRTIIASTRRIPADCLSPQIKSLNYLNAILARIEANHAGVEEALMLNQQGFITEGTVDNIFIVRSGALYTPPVIDGALAGITRKLIIEIATNAGIRTHEKTLASYDIYTADECFLSGTGAELIPVKEVDGRELAGCPGDIYKRVKQLFQDHIKAC</sequence>
<dbReference type="InterPro" id="IPR043132">
    <property type="entry name" value="BCAT-like_C"/>
</dbReference>
<keyword evidence="8 16" id="KW-0032">Aminotransferase</keyword>
<dbReference type="Gene3D" id="3.20.10.10">
    <property type="entry name" value="D-amino Acid Aminotransferase, subunit A, domain 2"/>
    <property type="match status" value="1"/>
</dbReference>
<dbReference type="PROSITE" id="PS00770">
    <property type="entry name" value="AA_TRANSFER_CLASS_4"/>
    <property type="match status" value="1"/>
</dbReference>
<dbReference type="UniPathway" id="UPA00047">
    <property type="reaction ID" value="UER00058"/>
</dbReference>
<evidence type="ECO:0000256" key="2">
    <source>
        <dbReference type="ARBA" id="ARBA00003109"/>
    </source>
</evidence>
<comment type="function">
    <text evidence="2">Acts on leucine, isoleucine and valine.</text>
</comment>
<evidence type="ECO:0000256" key="9">
    <source>
        <dbReference type="ARBA" id="ARBA00022605"/>
    </source>
</evidence>
<dbReference type="InterPro" id="IPR036038">
    <property type="entry name" value="Aminotransferase-like"/>
</dbReference>
<comment type="pathway">
    <text evidence="3">Amino-acid biosynthesis; L-isoleucine biosynthesis; L-isoleucine from 2-oxobutanoate: step 4/4.</text>
</comment>
<dbReference type="GO" id="GO:0009098">
    <property type="term" value="P:L-leucine biosynthetic process"/>
    <property type="evidence" value="ECO:0007669"/>
    <property type="project" value="UniProtKB-UniPathway"/>
</dbReference>
<dbReference type="GO" id="GO:0009099">
    <property type="term" value="P:L-valine biosynthetic process"/>
    <property type="evidence" value="ECO:0007669"/>
    <property type="project" value="UniProtKB-UniPathway"/>
</dbReference>
<evidence type="ECO:0000256" key="6">
    <source>
        <dbReference type="ARBA" id="ARBA00009320"/>
    </source>
</evidence>
<comment type="similarity">
    <text evidence="6">Belongs to the class-IV pyridoxal-phosphate-dependent aminotransferase family.</text>
</comment>
<dbReference type="UniPathway" id="UPA00049">
    <property type="reaction ID" value="UER00062"/>
</dbReference>
<evidence type="ECO:0000256" key="7">
    <source>
        <dbReference type="ARBA" id="ARBA00013053"/>
    </source>
</evidence>
<evidence type="ECO:0000256" key="10">
    <source>
        <dbReference type="ARBA" id="ARBA00022679"/>
    </source>
</evidence>
<dbReference type="Pfam" id="PF01063">
    <property type="entry name" value="Aminotran_4"/>
    <property type="match status" value="1"/>
</dbReference>
<evidence type="ECO:0000256" key="11">
    <source>
        <dbReference type="ARBA" id="ARBA00022898"/>
    </source>
</evidence>
<dbReference type="Gene3D" id="3.30.470.10">
    <property type="match status" value="1"/>
</dbReference>
<dbReference type="PANTHER" id="PTHR42743">
    <property type="entry name" value="AMINO-ACID AMINOTRANSFERASE"/>
    <property type="match status" value="1"/>
</dbReference>
<dbReference type="SUPFAM" id="SSF56752">
    <property type="entry name" value="D-aminoacid aminotransferase-like PLP-dependent enzymes"/>
    <property type="match status" value="1"/>
</dbReference>
<comment type="catalytic activity">
    <reaction evidence="15">
        <text>L-leucine + 2-oxoglutarate = 4-methyl-2-oxopentanoate + L-glutamate</text>
        <dbReference type="Rhea" id="RHEA:18321"/>
        <dbReference type="ChEBI" id="CHEBI:16810"/>
        <dbReference type="ChEBI" id="CHEBI:17865"/>
        <dbReference type="ChEBI" id="CHEBI:29985"/>
        <dbReference type="ChEBI" id="CHEBI:57427"/>
        <dbReference type="EC" id="2.6.1.42"/>
    </reaction>
</comment>
<dbReference type="GO" id="GO:0009097">
    <property type="term" value="P:isoleucine biosynthetic process"/>
    <property type="evidence" value="ECO:0007669"/>
    <property type="project" value="UniProtKB-UniPathway"/>
</dbReference>
<evidence type="ECO:0000256" key="1">
    <source>
        <dbReference type="ARBA" id="ARBA00001933"/>
    </source>
</evidence>
<comment type="cofactor">
    <cofactor evidence="1">
        <name>pyridoxal 5'-phosphate</name>
        <dbReference type="ChEBI" id="CHEBI:597326"/>
    </cofactor>
</comment>
<comment type="catalytic activity">
    <reaction evidence="13">
        <text>L-valine + 2-oxoglutarate = 3-methyl-2-oxobutanoate + L-glutamate</text>
        <dbReference type="Rhea" id="RHEA:24813"/>
        <dbReference type="ChEBI" id="CHEBI:11851"/>
        <dbReference type="ChEBI" id="CHEBI:16810"/>
        <dbReference type="ChEBI" id="CHEBI:29985"/>
        <dbReference type="ChEBI" id="CHEBI:57762"/>
        <dbReference type="EC" id="2.6.1.42"/>
    </reaction>
</comment>
<dbReference type="InterPro" id="IPR005785">
    <property type="entry name" value="B_amino_transI"/>
</dbReference>
<dbReference type="InterPro" id="IPR001544">
    <property type="entry name" value="Aminotrans_IV"/>
</dbReference>
<keyword evidence="10 16" id="KW-0808">Transferase</keyword>
<dbReference type="CDD" id="cd01558">
    <property type="entry name" value="D-AAT_like"/>
    <property type="match status" value="1"/>
</dbReference>
<evidence type="ECO:0000256" key="15">
    <source>
        <dbReference type="ARBA" id="ARBA00049229"/>
    </source>
</evidence>
<dbReference type="GO" id="GO:0052654">
    <property type="term" value="F:L-leucine-2-oxoglutarate transaminase activity"/>
    <property type="evidence" value="ECO:0007669"/>
    <property type="project" value="RHEA"/>
</dbReference>
<comment type="pathway">
    <text evidence="5">Amino-acid biosynthesis; L-leucine biosynthesis; L-leucine from 3-methyl-2-oxobutanoate: step 4/4.</text>
</comment>
<dbReference type="FunFam" id="3.20.10.10:FF:000002">
    <property type="entry name" value="D-alanine aminotransferase"/>
    <property type="match status" value="1"/>
</dbReference>
<evidence type="ECO:0000256" key="4">
    <source>
        <dbReference type="ARBA" id="ARBA00004931"/>
    </source>
</evidence>
<dbReference type="UniPathway" id="UPA00048">
    <property type="reaction ID" value="UER00073"/>
</dbReference>
<keyword evidence="12" id="KW-0100">Branched-chain amino acid biosynthesis</keyword>
<evidence type="ECO:0000313" key="16">
    <source>
        <dbReference type="EMBL" id="VAW69370.1"/>
    </source>
</evidence>
<comment type="pathway">
    <text evidence="4">Amino-acid biosynthesis; L-valine biosynthesis; L-valine from pyruvate: step 4/4.</text>
</comment>
<evidence type="ECO:0000256" key="5">
    <source>
        <dbReference type="ARBA" id="ARBA00005072"/>
    </source>
</evidence>
<dbReference type="AlphaFoldDB" id="A0A3B0XXC8"/>
<dbReference type="InterPro" id="IPR043131">
    <property type="entry name" value="BCAT-like_N"/>
</dbReference>
<dbReference type="InterPro" id="IPR018300">
    <property type="entry name" value="Aminotrans_IV_CS"/>
</dbReference>
<dbReference type="InterPro" id="IPR050571">
    <property type="entry name" value="Class-IV_PLP-Dep_Aminotrnsfr"/>
</dbReference>
<evidence type="ECO:0000256" key="12">
    <source>
        <dbReference type="ARBA" id="ARBA00023304"/>
    </source>
</evidence>
<evidence type="ECO:0000256" key="14">
    <source>
        <dbReference type="ARBA" id="ARBA00048798"/>
    </source>
</evidence>
<dbReference type="EC" id="2.6.1.42" evidence="7"/>